<sequence>MMFSNKKIAVVGGNLKFNNQGVPFSIIAEKVENIGFDLRAASTFQEIFAKMFSYFCFSMKIYDLKNSHIVGGQDTSGYYEYVNNTMYDSSMYIKTPIAYFKKNHANHRKMKSPSLLRYD</sequence>
<dbReference type="KEGG" id="rmo:MCI_01140"/>
<protein>
    <submittedName>
        <fullName evidence="1">Uncharacterized protein</fullName>
    </submittedName>
</protein>
<dbReference type="RefSeq" id="WP_014409304.1">
    <property type="nucleotide sequence ID" value="NC_017043.1"/>
</dbReference>
<evidence type="ECO:0000313" key="1">
    <source>
        <dbReference type="EMBL" id="AFC73185.1"/>
    </source>
</evidence>
<dbReference type="AlphaFoldDB" id="H8KB44"/>
<dbReference type="Proteomes" id="UP000008008">
    <property type="component" value="Chromosome"/>
</dbReference>
<dbReference type="HOGENOM" id="CLU_2059631_0_0_5"/>
<reference evidence="2" key="1">
    <citation type="submission" date="2012-02" db="EMBL/GenBank/DDBJ databases">
        <title>Complete genome sequence of Rickettsia montanensis strain OSU 85-930.</title>
        <authorList>
            <person name="Johnson S.L."/>
            <person name="Munk A.C."/>
            <person name="Han S."/>
            <person name="Bruce D.C."/>
            <person name="Dasch G.A."/>
        </authorList>
    </citation>
    <scope>NUCLEOTIDE SEQUENCE [LARGE SCALE GENOMIC DNA]</scope>
    <source>
        <strain evidence="2">OSU 85-930</strain>
    </source>
</reference>
<evidence type="ECO:0000313" key="2">
    <source>
        <dbReference type="Proteomes" id="UP000008008"/>
    </source>
</evidence>
<accession>H8KB44</accession>
<organism evidence="1 2">
    <name type="scientific">Rickettsia montanensis (strain OSU 85-930)</name>
    <dbReference type="NCBI Taxonomy" id="1105114"/>
    <lineage>
        <taxon>Bacteria</taxon>
        <taxon>Pseudomonadati</taxon>
        <taxon>Pseudomonadota</taxon>
        <taxon>Alphaproteobacteria</taxon>
        <taxon>Rickettsiales</taxon>
        <taxon>Rickettsiaceae</taxon>
        <taxon>Rickettsieae</taxon>
        <taxon>Rickettsia</taxon>
        <taxon>spotted fever group</taxon>
    </lineage>
</organism>
<proteinExistence type="predicted"/>
<gene>
    <name evidence="1" type="ordered locus">MCI_01140</name>
</gene>
<dbReference type="EMBL" id="CP003340">
    <property type="protein sequence ID" value="AFC73185.1"/>
    <property type="molecule type" value="Genomic_DNA"/>
</dbReference>
<name>H8KB44_RICMS</name>
<keyword evidence="2" id="KW-1185">Reference proteome</keyword>